<evidence type="ECO:0000256" key="20">
    <source>
        <dbReference type="ARBA" id="ARBA00048158"/>
    </source>
</evidence>
<evidence type="ECO:0000256" key="18">
    <source>
        <dbReference type="ARBA" id="ARBA00046452"/>
    </source>
</evidence>
<comment type="catalytic activity">
    <reaction evidence="22">
        <text>N(6)-methyladenosine in U6 snRNA + 2-oxoglutarate + O2 = adenosine in U6 snRNA + formaldehyde + succinate + CO2</text>
        <dbReference type="Rhea" id="RHEA:57900"/>
        <dbReference type="Rhea" id="RHEA-COMP:13573"/>
        <dbReference type="Rhea" id="RHEA-COMP:13574"/>
        <dbReference type="ChEBI" id="CHEBI:15379"/>
        <dbReference type="ChEBI" id="CHEBI:16526"/>
        <dbReference type="ChEBI" id="CHEBI:16810"/>
        <dbReference type="ChEBI" id="CHEBI:16842"/>
        <dbReference type="ChEBI" id="CHEBI:30031"/>
        <dbReference type="ChEBI" id="CHEBI:74411"/>
        <dbReference type="ChEBI" id="CHEBI:74449"/>
    </reaction>
</comment>
<evidence type="ECO:0000256" key="4">
    <source>
        <dbReference type="ARBA" id="ARBA00006264"/>
    </source>
</evidence>
<dbReference type="GO" id="GO:0005737">
    <property type="term" value="C:cytoplasm"/>
    <property type="evidence" value="ECO:0007669"/>
    <property type="project" value="UniProtKB-SubCell"/>
</dbReference>
<evidence type="ECO:0000256" key="2">
    <source>
        <dbReference type="ARBA" id="ARBA00004324"/>
    </source>
</evidence>
<dbReference type="SMART" id="SM01223">
    <property type="entry name" value="FTO_NTD"/>
    <property type="match status" value="1"/>
</dbReference>
<evidence type="ECO:0000256" key="7">
    <source>
        <dbReference type="ARBA" id="ARBA00022490"/>
    </source>
</evidence>
<evidence type="ECO:0000256" key="17">
    <source>
        <dbReference type="ARBA" id="ARBA00032950"/>
    </source>
</evidence>
<evidence type="ECO:0000256" key="5">
    <source>
        <dbReference type="ARBA" id="ARBA00012931"/>
    </source>
</evidence>
<dbReference type="PANTHER" id="PTHR31291:SF2">
    <property type="entry name" value="ALPHA-KETOGLUTARATE-DEPENDENT DIOXYGENASE FTO"/>
    <property type="match status" value="1"/>
</dbReference>
<keyword evidence="7" id="KW-0963">Cytoplasm</keyword>
<dbReference type="GO" id="GO:0035516">
    <property type="term" value="F:broad specificity oxidative DNA demethylase activity"/>
    <property type="evidence" value="ECO:0007669"/>
    <property type="project" value="InterPro"/>
</dbReference>
<dbReference type="RefSeq" id="XP_020655706.2">
    <property type="nucleotide sequence ID" value="XM_020800047.2"/>
</dbReference>
<dbReference type="GO" id="GO:0042245">
    <property type="term" value="P:RNA repair"/>
    <property type="evidence" value="ECO:0007669"/>
    <property type="project" value="InterPro"/>
</dbReference>
<comment type="catalytic activity">
    <reaction evidence="19">
        <text>an N(1)-methyladenosine in tRNA + 2-oxoglutarate + O2 = an adenosine in tRNA + formaldehyde + succinate + CO2</text>
        <dbReference type="Rhea" id="RHEA:54576"/>
        <dbReference type="Rhea" id="RHEA-COMP:10242"/>
        <dbReference type="Rhea" id="RHEA-COMP:12312"/>
        <dbReference type="ChEBI" id="CHEBI:15379"/>
        <dbReference type="ChEBI" id="CHEBI:16526"/>
        <dbReference type="ChEBI" id="CHEBI:16810"/>
        <dbReference type="ChEBI" id="CHEBI:16842"/>
        <dbReference type="ChEBI" id="CHEBI:30031"/>
        <dbReference type="ChEBI" id="CHEBI:74411"/>
        <dbReference type="ChEBI" id="CHEBI:74491"/>
    </reaction>
</comment>
<evidence type="ECO:0000256" key="8">
    <source>
        <dbReference type="ARBA" id="ARBA00022723"/>
    </source>
</evidence>
<protein>
    <recommendedName>
        <fullName evidence="6">Alpha-ketoglutarate-dependent dioxygenase FTO</fullName>
        <ecNumber evidence="5">1.14.11.53</ecNumber>
    </recommendedName>
    <alternativeName>
        <fullName evidence="13">U6 small nuclear RNA (2'-O-methyladenosine-N(6)-)-demethylase FTO</fullName>
    </alternativeName>
    <alternativeName>
        <fullName evidence="14">U6 small nuclear RNA N(6)-methyladenosine-demethylase FTO</fullName>
    </alternativeName>
    <alternativeName>
        <fullName evidence="16">mRNA (2'-O-methyladenosine-N(6)-)-demethylase FTO</fullName>
    </alternativeName>
    <alternativeName>
        <fullName evidence="17">mRNA N(6)-methyladenosine demethylase FTO</fullName>
    </alternativeName>
    <alternativeName>
        <fullName evidence="15">tRNA N1-methyl adenine demethylase FTO</fullName>
    </alternativeName>
</protein>
<dbReference type="SMR" id="A0A6J0U4N6"/>
<evidence type="ECO:0000256" key="14">
    <source>
        <dbReference type="ARBA" id="ARBA00030546"/>
    </source>
</evidence>
<feature type="domain" description="Alpha-ketoglutarate-dependent dioxygenase FTO catalytic" evidence="24">
    <location>
        <begin position="39"/>
        <end position="339"/>
    </location>
</feature>
<comment type="catalytic activity">
    <reaction evidence="21">
        <text>a 5'-end (N(7)-methyl 5'-triphosphoguanosine)-(N(6),2'-O-dimethyladenosine) in U6 snRNA + 2-oxoglutarate + O2 = a 5'-end (N(7)-methyl 5'-triphosphoguanosine)-(2'-O-methyladenosine) in U6 snRNA + formaldehyde + succinate + CO2</text>
        <dbReference type="Rhea" id="RHEA:57904"/>
        <dbReference type="Rhea" id="RHEA-COMP:15030"/>
        <dbReference type="Rhea" id="RHEA-COMP:15031"/>
        <dbReference type="ChEBI" id="CHEBI:15379"/>
        <dbReference type="ChEBI" id="CHEBI:16526"/>
        <dbReference type="ChEBI" id="CHEBI:16810"/>
        <dbReference type="ChEBI" id="CHEBI:16842"/>
        <dbReference type="ChEBI" id="CHEBI:30031"/>
        <dbReference type="ChEBI" id="CHEBI:85958"/>
        <dbReference type="ChEBI" id="CHEBI:85959"/>
    </reaction>
</comment>
<keyword evidence="11" id="KW-0408">Iron</keyword>
<keyword evidence="10" id="KW-0560">Oxidoreductase</keyword>
<proteinExistence type="inferred from homology"/>
<dbReference type="InterPro" id="IPR024366">
    <property type="entry name" value="FTO_C"/>
</dbReference>
<dbReference type="GO" id="GO:0040014">
    <property type="term" value="P:regulation of multicellular organism growth"/>
    <property type="evidence" value="ECO:0007669"/>
    <property type="project" value="InterPro"/>
</dbReference>
<comment type="catalytic activity">
    <reaction evidence="20">
        <text>an N(6)-methyladenosine in mRNA + 2-oxoglutarate + O2 = an adenosine in mRNA + formaldehyde + succinate + CO2</text>
        <dbReference type="Rhea" id="RHEA:49520"/>
        <dbReference type="Rhea" id="RHEA-COMP:12414"/>
        <dbReference type="Rhea" id="RHEA-COMP:12417"/>
        <dbReference type="ChEBI" id="CHEBI:15379"/>
        <dbReference type="ChEBI" id="CHEBI:16526"/>
        <dbReference type="ChEBI" id="CHEBI:16810"/>
        <dbReference type="ChEBI" id="CHEBI:16842"/>
        <dbReference type="ChEBI" id="CHEBI:30031"/>
        <dbReference type="ChEBI" id="CHEBI:74411"/>
        <dbReference type="ChEBI" id="CHEBI:74449"/>
        <dbReference type="EC" id="1.14.11.53"/>
    </reaction>
</comment>
<dbReference type="InterPro" id="IPR037151">
    <property type="entry name" value="AlkB-like_sf"/>
</dbReference>
<keyword evidence="8" id="KW-0479">Metal-binding</keyword>
<gene>
    <name evidence="26" type="primary">FTO</name>
</gene>
<dbReference type="Pfam" id="PF12934">
    <property type="entry name" value="FTO_CTD"/>
    <property type="match status" value="1"/>
</dbReference>
<evidence type="ECO:0000256" key="13">
    <source>
        <dbReference type="ARBA" id="ARBA00030404"/>
    </source>
</evidence>
<dbReference type="Gene3D" id="1.20.58.1470">
    <property type="entry name" value="FTO C-terminal domain"/>
    <property type="match status" value="1"/>
</dbReference>
<evidence type="ECO:0000256" key="6">
    <source>
        <dbReference type="ARBA" id="ARBA00013477"/>
    </source>
</evidence>
<evidence type="ECO:0000256" key="19">
    <source>
        <dbReference type="ARBA" id="ARBA00047457"/>
    </source>
</evidence>
<dbReference type="GO" id="GO:1990931">
    <property type="term" value="F:mRNA N6-methyladenosine dioxygenase activity"/>
    <property type="evidence" value="ECO:0007669"/>
    <property type="project" value="UniProtKB-EC"/>
</dbReference>
<evidence type="ECO:0000259" key="24">
    <source>
        <dbReference type="SMART" id="SM01223"/>
    </source>
</evidence>
<comment type="cofactor">
    <cofactor evidence="1">
        <name>Fe(2+)</name>
        <dbReference type="ChEBI" id="CHEBI:29033"/>
    </cofactor>
</comment>
<dbReference type="AlphaFoldDB" id="A0A6J0U4N6"/>
<dbReference type="Proteomes" id="UP001652642">
    <property type="component" value="Chromosome 10"/>
</dbReference>
<dbReference type="PANTHER" id="PTHR31291">
    <property type="entry name" value="ALPHA-KETOGLUTARATE-DEPENDENT DIOXYGENASE FTO"/>
    <property type="match status" value="1"/>
</dbReference>
<evidence type="ECO:0000256" key="16">
    <source>
        <dbReference type="ARBA" id="ARBA00032169"/>
    </source>
</evidence>
<accession>A0A6J0U4N6</accession>
<evidence type="ECO:0000256" key="12">
    <source>
        <dbReference type="ARBA" id="ARBA00023242"/>
    </source>
</evidence>
<dbReference type="Pfam" id="PF12933">
    <property type="entry name" value="FTO_NTD"/>
    <property type="match status" value="1"/>
</dbReference>
<dbReference type="GO" id="GO:0016607">
    <property type="term" value="C:nuclear speck"/>
    <property type="evidence" value="ECO:0007669"/>
    <property type="project" value="UniProtKB-SubCell"/>
</dbReference>
<name>A0A6J0U4N6_9SAUR</name>
<evidence type="ECO:0000256" key="11">
    <source>
        <dbReference type="ARBA" id="ARBA00023004"/>
    </source>
</evidence>
<dbReference type="CTD" id="79068"/>
<comment type="subcellular location">
    <subcellularLocation>
        <location evidence="3">Cytoplasm</location>
    </subcellularLocation>
    <subcellularLocation>
        <location evidence="2">Nucleus speckle</location>
    </subcellularLocation>
</comment>
<dbReference type="EC" id="1.14.11.53" evidence="5"/>
<evidence type="ECO:0000313" key="25">
    <source>
        <dbReference type="Proteomes" id="UP001652642"/>
    </source>
</evidence>
<evidence type="ECO:0000256" key="1">
    <source>
        <dbReference type="ARBA" id="ARBA00001954"/>
    </source>
</evidence>
<sequence length="530" mass="61372">MITTMKRRRGRGENEKDAKKQKLLNELGQSQLPYLTPKDDGFHQLWKTKYSKLVLRNAETIPQDVHREVQEAFGLLQKHACLFQDLVRIKGKDFVTPVSRILIGNPGYTYKYLNTRLFTVPWPVEGYEINYSHPEISKACEALIKLNEHLRRETVLALQEQNLSETKGTEDSVVTEKLQEEAAPVTESGCASPDQSAAHVPKNDCADLKERTSYNLTLLNYMDPQRMPFLKQEPYFGMGKMAVSWHHDENLVERSTVAVYSSCREEPDSHEKEAWCGRDPAVWHVALKVAWDIKTPGLAVPLYQGDCYLMLDDMNMTHQHCVLAGHQPRFSSTHRVAECSQGTLPYILGRCNAALENLHGDAALGCLALKSLDIGTIKGVEEIHNEVEFEWLRQFWFQGKRYQKCTDWWDQPMAVLEEHWRKMELMTSHLLCELRKEGQVEEQRKERIECLLPLLEERHELRQEWFVRCHSLLALSLPEEEKPRCHPYWQMGDPHLPLPFNLEDIIIELRKILEGQTKYAHPQLTPASLE</sequence>
<keyword evidence="9 26" id="KW-0223">Dioxygenase</keyword>
<evidence type="ECO:0000256" key="3">
    <source>
        <dbReference type="ARBA" id="ARBA00004496"/>
    </source>
</evidence>
<keyword evidence="12" id="KW-0539">Nucleus</keyword>
<evidence type="ECO:0000256" key="10">
    <source>
        <dbReference type="ARBA" id="ARBA00023002"/>
    </source>
</evidence>
<keyword evidence="25" id="KW-1185">Reference proteome</keyword>
<organism evidence="25 26">
    <name type="scientific">Pogona vitticeps</name>
    <name type="common">central bearded dragon</name>
    <dbReference type="NCBI Taxonomy" id="103695"/>
    <lineage>
        <taxon>Eukaryota</taxon>
        <taxon>Metazoa</taxon>
        <taxon>Chordata</taxon>
        <taxon>Craniata</taxon>
        <taxon>Vertebrata</taxon>
        <taxon>Euteleostomi</taxon>
        <taxon>Lepidosauria</taxon>
        <taxon>Squamata</taxon>
        <taxon>Bifurcata</taxon>
        <taxon>Unidentata</taxon>
        <taxon>Episquamata</taxon>
        <taxon>Toxicofera</taxon>
        <taxon>Iguania</taxon>
        <taxon>Acrodonta</taxon>
        <taxon>Agamidae</taxon>
        <taxon>Amphibolurinae</taxon>
        <taxon>Pogona</taxon>
    </lineage>
</organism>
<dbReference type="GO" id="GO:0006307">
    <property type="term" value="P:DNA alkylation repair"/>
    <property type="evidence" value="ECO:0007669"/>
    <property type="project" value="InterPro"/>
</dbReference>
<dbReference type="InterPro" id="IPR038413">
    <property type="entry name" value="FTO_C_sf"/>
</dbReference>
<evidence type="ECO:0000256" key="9">
    <source>
        <dbReference type="ARBA" id="ARBA00022964"/>
    </source>
</evidence>
<comment type="subunit">
    <text evidence="18">Monomer. May also exist as homodimer.</text>
</comment>
<evidence type="ECO:0000256" key="21">
    <source>
        <dbReference type="ARBA" id="ARBA00048582"/>
    </source>
</evidence>
<reference evidence="26" key="1">
    <citation type="submission" date="2025-08" db="UniProtKB">
        <authorList>
            <consortium name="RefSeq"/>
        </authorList>
    </citation>
    <scope>IDENTIFICATION</scope>
</reference>
<comment type="similarity">
    <text evidence="4">Belongs to the fto family.</text>
</comment>
<evidence type="ECO:0000256" key="23">
    <source>
        <dbReference type="ARBA" id="ARBA00049565"/>
    </source>
</evidence>
<evidence type="ECO:0000256" key="22">
    <source>
        <dbReference type="ARBA" id="ARBA00049056"/>
    </source>
</evidence>
<dbReference type="GeneID" id="110082480"/>
<dbReference type="Gene3D" id="2.60.120.590">
    <property type="entry name" value="Alpha-ketoglutarate-dependent dioxygenase AlkB-like"/>
    <property type="match status" value="1"/>
</dbReference>
<dbReference type="InterPro" id="IPR024367">
    <property type="entry name" value="FTO_cat_dom"/>
</dbReference>
<comment type="catalytic activity">
    <reaction evidence="23">
        <text>a 5'-end (N(7)-methyl 5'-triphosphoguanosine)-(N(6),2'-O-dimethyladenosine) in mRNA + 2-oxoglutarate + O2 = a 5'-end (N(7)-methyl 5'-triphosphoguanosine)-(2'-O-methyladenosine) in mRNA + formaldehyde + succinate + CO2</text>
        <dbReference type="Rhea" id="RHEA:57896"/>
        <dbReference type="Rhea" id="RHEA-COMP:11518"/>
        <dbReference type="Rhea" id="RHEA-COMP:11519"/>
        <dbReference type="ChEBI" id="CHEBI:15379"/>
        <dbReference type="ChEBI" id="CHEBI:16526"/>
        <dbReference type="ChEBI" id="CHEBI:16810"/>
        <dbReference type="ChEBI" id="CHEBI:16842"/>
        <dbReference type="ChEBI" id="CHEBI:30031"/>
        <dbReference type="ChEBI" id="CHEBI:85958"/>
        <dbReference type="ChEBI" id="CHEBI:85959"/>
    </reaction>
</comment>
<evidence type="ECO:0000313" key="26">
    <source>
        <dbReference type="RefSeq" id="XP_020655706.2"/>
    </source>
</evidence>
<evidence type="ECO:0000256" key="15">
    <source>
        <dbReference type="ARBA" id="ARBA00030557"/>
    </source>
</evidence>
<dbReference type="GO" id="GO:0008198">
    <property type="term" value="F:ferrous iron binding"/>
    <property type="evidence" value="ECO:0007669"/>
    <property type="project" value="TreeGrafter"/>
</dbReference>
<dbReference type="InterPro" id="IPR032868">
    <property type="entry name" value="FTO"/>
</dbReference>